<evidence type="ECO:0000313" key="7">
    <source>
        <dbReference type="EMBL" id="SON53555.1"/>
    </source>
</evidence>
<dbReference type="RefSeq" id="WP_099553229.1">
    <property type="nucleotide sequence ID" value="NZ_LT960614.1"/>
</dbReference>
<dbReference type="Proteomes" id="UP000223606">
    <property type="component" value="Chromosome 1"/>
</dbReference>
<organism evidence="7 8">
    <name type="scientific">Hartmannibacter diazotrophicus</name>
    <dbReference type="NCBI Taxonomy" id="1482074"/>
    <lineage>
        <taxon>Bacteria</taxon>
        <taxon>Pseudomonadati</taxon>
        <taxon>Pseudomonadota</taxon>
        <taxon>Alphaproteobacteria</taxon>
        <taxon>Hyphomicrobiales</taxon>
        <taxon>Pleomorphomonadaceae</taxon>
        <taxon>Hartmannibacter</taxon>
    </lineage>
</organism>
<dbReference type="AlphaFoldDB" id="A0A2C9D227"/>
<feature type="transmembrane region" description="Helical" evidence="6">
    <location>
        <begin position="93"/>
        <end position="116"/>
    </location>
</feature>
<reference evidence="8" key="1">
    <citation type="submission" date="2017-09" db="EMBL/GenBank/DDBJ databases">
        <title>Genome sequence of Nannocystis excedens DSM 71.</title>
        <authorList>
            <person name="Blom J."/>
        </authorList>
    </citation>
    <scope>NUCLEOTIDE SEQUENCE [LARGE SCALE GENOMIC DNA]</scope>
    <source>
        <strain evidence="8">type strain: E19</strain>
    </source>
</reference>
<dbReference type="Pfam" id="PF03788">
    <property type="entry name" value="LrgA"/>
    <property type="match status" value="1"/>
</dbReference>
<name>A0A2C9D227_9HYPH</name>
<dbReference type="GO" id="GO:0005886">
    <property type="term" value="C:plasma membrane"/>
    <property type="evidence" value="ECO:0007669"/>
    <property type="project" value="UniProtKB-SubCell"/>
</dbReference>
<proteinExistence type="predicted"/>
<evidence type="ECO:0000256" key="1">
    <source>
        <dbReference type="ARBA" id="ARBA00004651"/>
    </source>
</evidence>
<keyword evidence="2" id="KW-1003">Cell membrane</keyword>
<protein>
    <submittedName>
        <fullName evidence="7">Holin-like protein</fullName>
    </submittedName>
</protein>
<evidence type="ECO:0000256" key="2">
    <source>
        <dbReference type="ARBA" id="ARBA00022475"/>
    </source>
</evidence>
<feature type="transmembrane region" description="Helical" evidence="6">
    <location>
        <begin position="29"/>
        <end position="46"/>
    </location>
</feature>
<evidence type="ECO:0000313" key="8">
    <source>
        <dbReference type="Proteomes" id="UP000223606"/>
    </source>
</evidence>
<accession>A0A2C9D227</accession>
<comment type="subcellular location">
    <subcellularLocation>
        <location evidence="1">Cell membrane</location>
        <topology evidence="1">Multi-pass membrane protein</topology>
    </subcellularLocation>
</comment>
<gene>
    <name evidence="7" type="ORF">HDIA_0014</name>
</gene>
<dbReference type="OrthoDB" id="385012at2"/>
<evidence type="ECO:0000256" key="6">
    <source>
        <dbReference type="SAM" id="Phobius"/>
    </source>
</evidence>
<keyword evidence="4 6" id="KW-1133">Transmembrane helix</keyword>
<dbReference type="InterPro" id="IPR005538">
    <property type="entry name" value="LrgA/CidA"/>
</dbReference>
<keyword evidence="5 6" id="KW-0472">Membrane</keyword>
<dbReference type="PANTHER" id="PTHR33931">
    <property type="entry name" value="HOLIN-LIKE PROTEIN CIDA-RELATED"/>
    <property type="match status" value="1"/>
</dbReference>
<feature type="transmembrane region" description="Helical" evidence="6">
    <location>
        <begin position="58"/>
        <end position="81"/>
    </location>
</feature>
<sequence>MIIGLCAILLCQLCGEAISYETGIPVPGPVIGMLLMLVLLAVADRLPEARREAVTGSINGVSGGILANLSLLFIPAGVGVIQNIGLLTGHGLGLLIAVAGSTVATLTVTVLVFGFVARLTGQKANTATEGEDAP</sequence>
<evidence type="ECO:0000256" key="5">
    <source>
        <dbReference type="ARBA" id="ARBA00023136"/>
    </source>
</evidence>
<dbReference type="EMBL" id="LT960614">
    <property type="protein sequence ID" value="SON53555.1"/>
    <property type="molecule type" value="Genomic_DNA"/>
</dbReference>
<dbReference type="KEGG" id="hdi:HDIA_0014"/>
<evidence type="ECO:0000256" key="3">
    <source>
        <dbReference type="ARBA" id="ARBA00022692"/>
    </source>
</evidence>
<keyword evidence="8" id="KW-1185">Reference proteome</keyword>
<keyword evidence="3 6" id="KW-0812">Transmembrane</keyword>
<evidence type="ECO:0000256" key="4">
    <source>
        <dbReference type="ARBA" id="ARBA00022989"/>
    </source>
</evidence>
<dbReference type="PANTHER" id="PTHR33931:SF2">
    <property type="entry name" value="HOLIN-LIKE PROTEIN CIDA"/>
    <property type="match status" value="1"/>
</dbReference>